<dbReference type="GO" id="GO:0051536">
    <property type="term" value="F:iron-sulfur cluster binding"/>
    <property type="evidence" value="ECO:0007669"/>
    <property type="project" value="InterPro"/>
</dbReference>
<organism evidence="2 3">
    <name type="scientific">Tunturiibacter lichenicola</name>
    <dbReference type="NCBI Taxonomy" id="2051959"/>
    <lineage>
        <taxon>Bacteria</taxon>
        <taxon>Pseudomonadati</taxon>
        <taxon>Acidobacteriota</taxon>
        <taxon>Terriglobia</taxon>
        <taxon>Terriglobales</taxon>
        <taxon>Acidobacteriaceae</taxon>
        <taxon>Tunturiibacter</taxon>
    </lineage>
</organism>
<sequence length="196" mass="21531">MANDVEFQEQVRQLGKLVAQFDELPDSAAKVAGRELLQLLMEVHGRGLERAMEIVFDAGNFAPGIVDKMGQDPIVGNLLLLYSLHPDELETRVQKAIERMRPRLRKLSCTVELEDLQEGAVRVRLSTSGHNCGSSTNDLRSIVEDGMYEFAPDLTSLEVRGLEEPTPVGFVTLESLLGQRLAGVGTGNSLERDGVD</sequence>
<evidence type="ECO:0000259" key="1">
    <source>
        <dbReference type="Pfam" id="PF01106"/>
    </source>
</evidence>
<gene>
    <name evidence="2" type="ORF">HDF12_004046</name>
</gene>
<accession>A0A7Y9NQQ9</accession>
<reference evidence="2 3" key="1">
    <citation type="submission" date="2020-07" db="EMBL/GenBank/DDBJ databases">
        <title>Genomic Encyclopedia of Type Strains, Phase IV (KMG-V): Genome sequencing to study the core and pangenomes of soil and plant-associated prokaryotes.</title>
        <authorList>
            <person name="Whitman W."/>
        </authorList>
    </citation>
    <scope>NUCLEOTIDE SEQUENCE [LARGE SCALE GENOMIC DNA]</scope>
    <source>
        <strain evidence="2 3">M8UP30</strain>
    </source>
</reference>
<evidence type="ECO:0000313" key="2">
    <source>
        <dbReference type="EMBL" id="NYF53647.1"/>
    </source>
</evidence>
<dbReference type="SUPFAM" id="SSF117916">
    <property type="entry name" value="Fe-S cluster assembly (FSCA) domain-like"/>
    <property type="match status" value="1"/>
</dbReference>
<comment type="caution">
    <text evidence="2">The sequence shown here is derived from an EMBL/GenBank/DDBJ whole genome shotgun (WGS) entry which is preliminary data.</text>
</comment>
<name>A0A7Y9NQQ9_9BACT</name>
<dbReference type="Gene3D" id="3.30.300.130">
    <property type="entry name" value="Fe-S cluster assembly (FSCA)"/>
    <property type="match status" value="1"/>
</dbReference>
<dbReference type="EMBL" id="JACCCV010000002">
    <property type="protein sequence ID" value="NYF53647.1"/>
    <property type="molecule type" value="Genomic_DNA"/>
</dbReference>
<dbReference type="InterPro" id="IPR034904">
    <property type="entry name" value="FSCA_dom_sf"/>
</dbReference>
<proteinExistence type="predicted"/>
<evidence type="ECO:0000313" key="3">
    <source>
        <dbReference type="Proteomes" id="UP000534186"/>
    </source>
</evidence>
<feature type="domain" description="NIF system FeS cluster assembly NifU C-terminal" evidence="1">
    <location>
        <begin position="93"/>
        <end position="155"/>
    </location>
</feature>
<protein>
    <submittedName>
        <fullName evidence="2">Fe-S cluster biogenesis protein NfuA</fullName>
    </submittedName>
</protein>
<dbReference type="Proteomes" id="UP000534186">
    <property type="component" value="Unassembled WGS sequence"/>
</dbReference>
<dbReference type="InterPro" id="IPR001075">
    <property type="entry name" value="NIF_FeS_clus_asmbl_NifU_C"/>
</dbReference>
<dbReference type="GO" id="GO:0005506">
    <property type="term" value="F:iron ion binding"/>
    <property type="evidence" value="ECO:0007669"/>
    <property type="project" value="InterPro"/>
</dbReference>
<dbReference type="AlphaFoldDB" id="A0A7Y9NQQ9"/>
<dbReference type="GO" id="GO:0016226">
    <property type="term" value="P:iron-sulfur cluster assembly"/>
    <property type="evidence" value="ECO:0007669"/>
    <property type="project" value="InterPro"/>
</dbReference>
<dbReference type="Pfam" id="PF01106">
    <property type="entry name" value="NifU"/>
    <property type="match status" value="1"/>
</dbReference>